<proteinExistence type="predicted"/>
<dbReference type="Proteomes" id="UP000294933">
    <property type="component" value="Unassembled WGS sequence"/>
</dbReference>
<dbReference type="InterPro" id="IPR036047">
    <property type="entry name" value="F-box-like_dom_sf"/>
</dbReference>
<sequence>MIRLRMIVTFCDWITSTNLDELQLSVTPTNSIAYCISQSDTATGVILMDVKSMAINEILPSETLCSIFEYLPDDKLPWMHRDLVAATHVCSRWRQVALRAMKLWSTLDITSDCYTHIKPFLLRSGGVPLHIYFDWSFPSRSLRSGPLAAYLTPLTENWNRIRSLSLLFSTELGEDGFALCASLIGRASPNRTAPHLLEELVIDGDPTFIDGDGNVDVCIPEFLHHSFPRSLKVLGLYRAHAPSQVARISGLEELYLDSVLFEPPISVSELLEMLRSCPGLKILRLVTTPIAHHEQASKEPVPLRHLRHLCLKNDCRKDRFNVTYFLQNLDIRPQADCSLLFHCHSSPLPVQQVLPSNFTSTLETSWTSISFSTTDMRINLSSFRSVGARRVSKANITFHYPTSTIAQRPRPITFVGLFLDCMEWARSSGCTIYFSDGFQMPKSKAPWMRLFTRLPLLANMIIRMAIDIKVIEKEKAVYFLVRALTPTSSEDLENYCPRLRQVTFPNILGNELWGKLSSAVGICSEKRRSFGLQSLDILFSGVSGRDDIGWDQPRLAVWRVR</sequence>
<evidence type="ECO:0000313" key="3">
    <source>
        <dbReference type="Proteomes" id="UP000294933"/>
    </source>
</evidence>
<dbReference type="SUPFAM" id="SSF81383">
    <property type="entry name" value="F-box domain"/>
    <property type="match status" value="1"/>
</dbReference>
<evidence type="ECO:0000313" key="2">
    <source>
        <dbReference type="EMBL" id="TDL18100.1"/>
    </source>
</evidence>
<dbReference type="OrthoDB" id="3156934at2759"/>
<evidence type="ECO:0000259" key="1">
    <source>
        <dbReference type="Pfam" id="PF12937"/>
    </source>
</evidence>
<organism evidence="2 3">
    <name type="scientific">Rickenella mellea</name>
    <dbReference type="NCBI Taxonomy" id="50990"/>
    <lineage>
        <taxon>Eukaryota</taxon>
        <taxon>Fungi</taxon>
        <taxon>Dikarya</taxon>
        <taxon>Basidiomycota</taxon>
        <taxon>Agaricomycotina</taxon>
        <taxon>Agaricomycetes</taxon>
        <taxon>Hymenochaetales</taxon>
        <taxon>Rickenellaceae</taxon>
        <taxon>Rickenella</taxon>
    </lineage>
</organism>
<accession>A0A4Y7PU77</accession>
<dbReference type="AlphaFoldDB" id="A0A4Y7PU77"/>
<protein>
    <recommendedName>
        <fullName evidence="1">F-box domain-containing protein</fullName>
    </recommendedName>
</protein>
<name>A0A4Y7PU77_9AGAM</name>
<gene>
    <name evidence="2" type="ORF">BD410DRAFT_831079</name>
</gene>
<dbReference type="EMBL" id="ML170212">
    <property type="protein sequence ID" value="TDL18100.1"/>
    <property type="molecule type" value="Genomic_DNA"/>
</dbReference>
<dbReference type="CDD" id="cd09917">
    <property type="entry name" value="F-box_SF"/>
    <property type="match status" value="1"/>
</dbReference>
<dbReference type="VEuPathDB" id="FungiDB:BD410DRAFT_831079"/>
<dbReference type="InterPro" id="IPR001810">
    <property type="entry name" value="F-box_dom"/>
</dbReference>
<dbReference type="Gene3D" id="1.20.1280.50">
    <property type="match status" value="1"/>
</dbReference>
<dbReference type="Pfam" id="PF12937">
    <property type="entry name" value="F-box-like"/>
    <property type="match status" value="1"/>
</dbReference>
<feature type="domain" description="F-box" evidence="1">
    <location>
        <begin position="59"/>
        <end position="109"/>
    </location>
</feature>
<keyword evidence="3" id="KW-1185">Reference proteome</keyword>
<reference evidence="2 3" key="1">
    <citation type="submission" date="2018-06" db="EMBL/GenBank/DDBJ databases">
        <title>A transcriptomic atlas of mushroom development highlights an independent origin of complex multicellularity.</title>
        <authorList>
            <consortium name="DOE Joint Genome Institute"/>
            <person name="Krizsan K."/>
            <person name="Almasi E."/>
            <person name="Merenyi Z."/>
            <person name="Sahu N."/>
            <person name="Viragh M."/>
            <person name="Koszo T."/>
            <person name="Mondo S."/>
            <person name="Kiss B."/>
            <person name="Balint B."/>
            <person name="Kues U."/>
            <person name="Barry K."/>
            <person name="Hegedus J.C."/>
            <person name="Henrissat B."/>
            <person name="Johnson J."/>
            <person name="Lipzen A."/>
            <person name="Ohm R."/>
            <person name="Nagy I."/>
            <person name="Pangilinan J."/>
            <person name="Yan J."/>
            <person name="Xiong Y."/>
            <person name="Grigoriev I.V."/>
            <person name="Hibbett D.S."/>
            <person name="Nagy L.G."/>
        </authorList>
    </citation>
    <scope>NUCLEOTIDE SEQUENCE [LARGE SCALE GENOMIC DNA]</scope>
    <source>
        <strain evidence="2 3">SZMC22713</strain>
    </source>
</reference>